<evidence type="ECO:0000256" key="9">
    <source>
        <dbReference type="ARBA" id="ARBA00023136"/>
    </source>
</evidence>
<comment type="similarity">
    <text evidence="4">In the C-terminal section; belongs to the UbiA prenyltransferase family. Protoheme IX farnesyltransferase subfamily.</text>
</comment>
<feature type="transmembrane region" description="Helical" evidence="11">
    <location>
        <begin position="53"/>
        <end position="77"/>
    </location>
</feature>
<feature type="transmembrane region" description="Helical" evidence="11">
    <location>
        <begin position="177"/>
        <end position="198"/>
    </location>
</feature>
<dbReference type="HAMAP" id="MF_00154">
    <property type="entry name" value="CyoE_CtaB"/>
    <property type="match status" value="1"/>
</dbReference>
<keyword evidence="5 11" id="KW-0808">Transferase</keyword>
<keyword evidence="6 11" id="KW-0812">Transmembrane</keyword>
<dbReference type="KEGG" id="nfn:NFRAN_0445"/>
<comment type="pathway">
    <text evidence="3 11">Porphyrin-containing compound metabolism; heme O biosynthesis; heme O from protoheme: step 1/1.</text>
</comment>
<evidence type="ECO:0000313" key="13">
    <source>
        <dbReference type="Proteomes" id="UP000294299"/>
    </source>
</evidence>
<dbReference type="Pfam" id="PF01040">
    <property type="entry name" value="UbiA"/>
    <property type="match status" value="1"/>
</dbReference>
<dbReference type="GeneID" id="39419981"/>
<feature type="transmembrane region" description="Helical" evidence="11">
    <location>
        <begin position="151"/>
        <end position="171"/>
    </location>
</feature>
<sequence length="304" mass="33982">MSLSGRLESSAIKDYIEVSKPRIVIVLVITAVTSMLAATRFDGTPNSAWDISFWKLSLLIICGSLSSMGASAINQFYDRNIDNLMTRTSKRPIPSGRLKANNVLIYGLALCVASVTLAWFTLNPMATFMIALGIFFYVVIYTLLLKRRNVWNIVIGGFAGSAASMAGWATTTNSMDLLGFLVGWLVFMWTPPHFWCLAIKTKEEYSKANVPMLPVVYGDKVTAKYIFINSLILIPYSISLYFFGLGILYLVVAVVSGTLMAIYHYKLLQNPNPEFAWKAYKVTAPYLVVIFIGIALDSLWYFRF</sequence>
<feature type="transmembrane region" description="Helical" evidence="11">
    <location>
        <begin position="240"/>
        <end position="263"/>
    </location>
</feature>
<feature type="transmembrane region" description="Helical" evidence="11">
    <location>
        <begin position="98"/>
        <end position="120"/>
    </location>
</feature>
<feature type="transmembrane region" description="Helical" evidence="11">
    <location>
        <begin position="21"/>
        <end position="41"/>
    </location>
</feature>
<evidence type="ECO:0000256" key="6">
    <source>
        <dbReference type="ARBA" id="ARBA00022692"/>
    </source>
</evidence>
<dbReference type="InterPro" id="IPR006369">
    <property type="entry name" value="Protohaem_IX_farnesylTrfase"/>
</dbReference>
<comment type="similarity">
    <text evidence="11">Belongs to the UbiA prenyltransferase family. Protoheme IX farnesyltransferase subfamily.</text>
</comment>
<dbReference type="PROSITE" id="PS00943">
    <property type="entry name" value="UBIA"/>
    <property type="match status" value="1"/>
</dbReference>
<dbReference type="GO" id="GO:0005886">
    <property type="term" value="C:plasma membrane"/>
    <property type="evidence" value="ECO:0007669"/>
    <property type="project" value="UniProtKB-SubCell"/>
</dbReference>
<organism evidence="12 13">
    <name type="scientific">Candidatus Nitrosocosmicus franklandianus</name>
    <dbReference type="NCBI Taxonomy" id="1798806"/>
    <lineage>
        <taxon>Archaea</taxon>
        <taxon>Nitrososphaerota</taxon>
        <taxon>Nitrososphaeria</taxon>
        <taxon>Nitrososphaerales</taxon>
        <taxon>Nitrososphaeraceae</taxon>
        <taxon>Candidatus Nitrosocosmicus</taxon>
    </lineage>
</organism>
<evidence type="ECO:0000256" key="4">
    <source>
        <dbReference type="ARBA" id="ARBA00010223"/>
    </source>
</evidence>
<evidence type="ECO:0000256" key="8">
    <source>
        <dbReference type="ARBA" id="ARBA00023133"/>
    </source>
</evidence>
<keyword evidence="9 11" id="KW-0472">Membrane</keyword>
<dbReference type="InterPro" id="IPR000537">
    <property type="entry name" value="UbiA_prenyltransferase"/>
</dbReference>
<comment type="subcellular location">
    <subcellularLocation>
        <location evidence="2 11">Cell membrane</location>
        <topology evidence="2 11">Multi-pass membrane protein</topology>
    </subcellularLocation>
</comment>
<dbReference type="EC" id="2.5.1.141" evidence="11"/>
<feature type="transmembrane region" description="Helical" evidence="11">
    <location>
        <begin position="283"/>
        <end position="302"/>
    </location>
</feature>
<comment type="function">
    <text evidence="1 11">Converts heme B (protoheme IX) to heme O by substitution of the vinyl group on carbon 2 of heme B porphyrin ring with a hydroxyethyl farnesyl side group.</text>
</comment>
<protein>
    <recommendedName>
        <fullName evidence="11">Protoheme IX farnesyltransferase</fullName>
        <ecNumber evidence="11">2.5.1.141</ecNumber>
    </recommendedName>
    <alternativeName>
        <fullName evidence="11">Heme B farnesyltransferase</fullName>
    </alternativeName>
    <alternativeName>
        <fullName evidence="11">Heme O synthase</fullName>
    </alternativeName>
</protein>
<evidence type="ECO:0000256" key="10">
    <source>
        <dbReference type="ARBA" id="ARBA00047690"/>
    </source>
</evidence>
<dbReference type="UniPathway" id="UPA00834">
    <property type="reaction ID" value="UER00712"/>
</dbReference>
<keyword evidence="7 11" id="KW-1133">Transmembrane helix</keyword>
<keyword evidence="8 11" id="KW-0350">Heme biosynthesis</keyword>
<comment type="catalytic activity">
    <reaction evidence="10 11">
        <text>heme b + (2E,6E)-farnesyl diphosphate + H2O = Fe(II)-heme o + diphosphate</text>
        <dbReference type="Rhea" id="RHEA:28070"/>
        <dbReference type="ChEBI" id="CHEBI:15377"/>
        <dbReference type="ChEBI" id="CHEBI:33019"/>
        <dbReference type="ChEBI" id="CHEBI:60344"/>
        <dbReference type="ChEBI" id="CHEBI:60530"/>
        <dbReference type="ChEBI" id="CHEBI:175763"/>
        <dbReference type="EC" id="2.5.1.141"/>
    </reaction>
</comment>
<feature type="transmembrane region" description="Helical" evidence="11">
    <location>
        <begin position="126"/>
        <end position="144"/>
    </location>
</feature>
<dbReference type="AlphaFoldDB" id="A0A484I4U4"/>
<evidence type="ECO:0000256" key="7">
    <source>
        <dbReference type="ARBA" id="ARBA00022989"/>
    </source>
</evidence>
<dbReference type="NCBIfam" id="NF003349">
    <property type="entry name" value="PRK04375.1-2"/>
    <property type="match status" value="1"/>
</dbReference>
<dbReference type="NCBIfam" id="TIGR01473">
    <property type="entry name" value="cyoE_ctaB"/>
    <property type="match status" value="1"/>
</dbReference>
<dbReference type="GO" id="GO:0048034">
    <property type="term" value="P:heme O biosynthetic process"/>
    <property type="evidence" value="ECO:0007669"/>
    <property type="project" value="UniProtKB-UniRule"/>
</dbReference>
<comment type="miscellaneous">
    <text evidence="11">Carbon 2 of the heme B porphyrin ring is defined according to the Fischer nomenclature.</text>
</comment>
<dbReference type="PANTHER" id="PTHR43448">
    <property type="entry name" value="PROTOHEME IX FARNESYLTRANSFERASE, MITOCHONDRIAL"/>
    <property type="match status" value="1"/>
</dbReference>
<dbReference type="PANTHER" id="PTHR43448:SF2">
    <property type="entry name" value="PROTOHEME IX FARNESYLTRANSFERASE, MITOCHONDRIAL"/>
    <property type="match status" value="1"/>
</dbReference>
<evidence type="ECO:0000256" key="1">
    <source>
        <dbReference type="ARBA" id="ARBA00004019"/>
    </source>
</evidence>
<evidence type="ECO:0000256" key="11">
    <source>
        <dbReference type="HAMAP-Rule" id="MF_00154"/>
    </source>
</evidence>
<evidence type="ECO:0000256" key="2">
    <source>
        <dbReference type="ARBA" id="ARBA00004651"/>
    </source>
</evidence>
<dbReference type="EMBL" id="LR216287">
    <property type="protein sequence ID" value="VFJ12766.1"/>
    <property type="molecule type" value="Genomic_DNA"/>
</dbReference>
<evidence type="ECO:0000256" key="5">
    <source>
        <dbReference type="ARBA" id="ARBA00022679"/>
    </source>
</evidence>
<proteinExistence type="inferred from homology"/>
<dbReference type="GO" id="GO:0008495">
    <property type="term" value="F:protoheme IX farnesyltransferase activity"/>
    <property type="evidence" value="ECO:0007669"/>
    <property type="project" value="UniProtKB-UniRule"/>
</dbReference>
<accession>A0A484I4U4</accession>
<dbReference type="InterPro" id="IPR030470">
    <property type="entry name" value="UbiA_prenylTrfase_CS"/>
</dbReference>
<name>A0A484I4U4_9ARCH</name>
<reference evidence="12 13" key="1">
    <citation type="submission" date="2019-02" db="EMBL/GenBank/DDBJ databases">
        <authorList>
            <person name="Lehtovirta-Morley E L."/>
        </authorList>
    </citation>
    <scope>NUCLEOTIDE SEQUENCE [LARGE SCALE GENOMIC DNA]</scope>
    <source>
        <strain evidence="12">NFRAN1</strain>
    </source>
</reference>
<dbReference type="Gene3D" id="1.10.357.140">
    <property type="entry name" value="UbiA prenyltransferase"/>
    <property type="match status" value="1"/>
</dbReference>
<dbReference type="InterPro" id="IPR044878">
    <property type="entry name" value="UbiA_sf"/>
</dbReference>
<evidence type="ECO:0000256" key="3">
    <source>
        <dbReference type="ARBA" id="ARBA00004919"/>
    </source>
</evidence>
<evidence type="ECO:0000313" key="12">
    <source>
        <dbReference type="EMBL" id="VFJ12766.1"/>
    </source>
</evidence>
<keyword evidence="13" id="KW-1185">Reference proteome</keyword>
<dbReference type="CDD" id="cd13957">
    <property type="entry name" value="PT_UbiA_Cox10"/>
    <property type="match status" value="1"/>
</dbReference>
<dbReference type="RefSeq" id="WP_232037913.1">
    <property type="nucleotide sequence ID" value="NZ_LR216287.1"/>
</dbReference>
<keyword evidence="11" id="KW-1003">Cell membrane</keyword>
<gene>
    <name evidence="11 12" type="primary">ctaB</name>
    <name evidence="12" type="ORF">NFRAN_0445</name>
</gene>
<dbReference type="Proteomes" id="UP000294299">
    <property type="component" value="Chromosome NFRAN"/>
</dbReference>